<dbReference type="Proteomes" id="UP001596220">
    <property type="component" value="Unassembled WGS sequence"/>
</dbReference>
<evidence type="ECO:0000313" key="3">
    <source>
        <dbReference type="Proteomes" id="UP001596220"/>
    </source>
</evidence>
<organism evidence="2 3">
    <name type="scientific">Saccharothrix lopnurensis</name>
    <dbReference type="NCBI Taxonomy" id="1670621"/>
    <lineage>
        <taxon>Bacteria</taxon>
        <taxon>Bacillati</taxon>
        <taxon>Actinomycetota</taxon>
        <taxon>Actinomycetes</taxon>
        <taxon>Pseudonocardiales</taxon>
        <taxon>Pseudonocardiaceae</taxon>
        <taxon>Saccharothrix</taxon>
    </lineage>
</organism>
<evidence type="ECO:0000256" key="1">
    <source>
        <dbReference type="SAM" id="Phobius"/>
    </source>
</evidence>
<dbReference type="EMBL" id="JBHSQO010000035">
    <property type="protein sequence ID" value="MFC6092965.1"/>
    <property type="molecule type" value="Genomic_DNA"/>
</dbReference>
<protein>
    <submittedName>
        <fullName evidence="2">Uncharacterized protein</fullName>
    </submittedName>
</protein>
<keyword evidence="3" id="KW-1185">Reference proteome</keyword>
<keyword evidence="1" id="KW-0472">Membrane</keyword>
<feature type="transmembrane region" description="Helical" evidence="1">
    <location>
        <begin position="28"/>
        <end position="61"/>
    </location>
</feature>
<accession>A0ABW1PBG6</accession>
<sequence length="66" mass="6754">MKDRVAKNGARACAHRADNGRRLPLRWAFIVVVGGGVGALVGVGFSVPAGIAAAITVMGFLHKVVA</sequence>
<keyword evidence="1" id="KW-1133">Transmembrane helix</keyword>
<name>A0ABW1PBG6_9PSEU</name>
<proteinExistence type="predicted"/>
<dbReference type="RefSeq" id="WP_380639684.1">
    <property type="nucleotide sequence ID" value="NZ_JBHSQO010000035.1"/>
</dbReference>
<evidence type="ECO:0000313" key="2">
    <source>
        <dbReference type="EMBL" id="MFC6092965.1"/>
    </source>
</evidence>
<comment type="caution">
    <text evidence="2">The sequence shown here is derived from an EMBL/GenBank/DDBJ whole genome shotgun (WGS) entry which is preliminary data.</text>
</comment>
<reference evidence="3" key="1">
    <citation type="journal article" date="2019" name="Int. J. Syst. Evol. Microbiol.">
        <title>The Global Catalogue of Microorganisms (GCM) 10K type strain sequencing project: providing services to taxonomists for standard genome sequencing and annotation.</title>
        <authorList>
            <consortium name="The Broad Institute Genomics Platform"/>
            <consortium name="The Broad Institute Genome Sequencing Center for Infectious Disease"/>
            <person name="Wu L."/>
            <person name="Ma J."/>
        </authorList>
    </citation>
    <scope>NUCLEOTIDE SEQUENCE [LARGE SCALE GENOMIC DNA]</scope>
    <source>
        <strain evidence="3">CGMCC 4.7246</strain>
    </source>
</reference>
<keyword evidence="1" id="KW-0812">Transmembrane</keyword>
<gene>
    <name evidence="2" type="ORF">ACFP3R_27145</name>
</gene>